<dbReference type="OrthoDB" id="396512at2"/>
<dbReference type="EC" id="2.4.1.266" evidence="6"/>
<dbReference type="EMBL" id="CP011388">
    <property type="protein sequence ID" value="ANE48050.1"/>
    <property type="molecule type" value="Genomic_DNA"/>
</dbReference>
<keyword evidence="5" id="KW-0460">Magnesium</keyword>
<name>A0A172TLZ3_9BACL</name>
<dbReference type="KEGG" id="pswu:SY83_19095"/>
<keyword evidence="3" id="KW-0328">Glycosyltransferase</keyword>
<sequence>MSPIVSVIIPAWNESERISATLRALHRLHEPGAARVWHELIVVDDGSEDETFRQALPWANHVLVSTVNLGKGSALQMGVAHASGDIIVFLDADLEESAAHLPLLLAPVLSGEADMAVAKLPSPSLRGGFGLVKGLAAFGIRTLCGFQAAAPLSGQRALRREVIGNGSRLANRFGIEVGLTIDAARAGYRICEVDVPFKHRETGRDWSGFVHRGRQFVSVGRTLLLKWMFKTQSSS</sequence>
<dbReference type="GO" id="GO:0016757">
    <property type="term" value="F:glycosyltransferase activity"/>
    <property type="evidence" value="ECO:0007669"/>
    <property type="project" value="UniProtKB-KW"/>
</dbReference>
<dbReference type="RefSeq" id="WP_068609406.1">
    <property type="nucleotide sequence ID" value="NZ_CP011388.1"/>
</dbReference>
<evidence type="ECO:0000256" key="4">
    <source>
        <dbReference type="ARBA" id="ARBA00022679"/>
    </source>
</evidence>
<gene>
    <name evidence="11" type="ORF">SY83_19095</name>
</gene>
<evidence type="ECO:0000256" key="2">
    <source>
        <dbReference type="ARBA" id="ARBA00006739"/>
    </source>
</evidence>
<dbReference type="Gene3D" id="3.90.550.10">
    <property type="entry name" value="Spore Coat Polysaccharide Biosynthesis Protein SpsA, Chain A"/>
    <property type="match status" value="1"/>
</dbReference>
<dbReference type="STRING" id="1178515.SY83_19095"/>
<dbReference type="PANTHER" id="PTHR48090">
    <property type="entry name" value="UNDECAPRENYL-PHOSPHATE 4-DEOXY-4-FORMAMIDO-L-ARABINOSE TRANSFERASE-RELATED"/>
    <property type="match status" value="1"/>
</dbReference>
<evidence type="ECO:0000313" key="12">
    <source>
        <dbReference type="Proteomes" id="UP000076927"/>
    </source>
</evidence>
<evidence type="ECO:0000256" key="5">
    <source>
        <dbReference type="ARBA" id="ARBA00022842"/>
    </source>
</evidence>
<dbReference type="InterPro" id="IPR029044">
    <property type="entry name" value="Nucleotide-diphossugar_trans"/>
</dbReference>
<dbReference type="AlphaFoldDB" id="A0A172TLZ3"/>
<evidence type="ECO:0000313" key="11">
    <source>
        <dbReference type="EMBL" id="ANE48050.1"/>
    </source>
</evidence>
<reference evidence="11 12" key="1">
    <citation type="submission" date="2015-01" db="EMBL/GenBank/DDBJ databases">
        <title>Paenibacillus swuensis/DY6/whole genome sequencing.</title>
        <authorList>
            <person name="Kim M.K."/>
            <person name="Srinivasan S."/>
            <person name="Lee J.-J."/>
        </authorList>
    </citation>
    <scope>NUCLEOTIDE SEQUENCE [LARGE SCALE GENOMIC DNA]</scope>
    <source>
        <strain evidence="11 12">DY6</strain>
    </source>
</reference>
<evidence type="ECO:0000256" key="1">
    <source>
        <dbReference type="ARBA" id="ARBA00001946"/>
    </source>
</evidence>
<comment type="catalytic activity">
    <reaction evidence="9">
        <text>an NDP-alpha-D-glucose + (2R)-3-phosphoglycerate = (2R)-2-O-(alpha-D-glucopyranosyl)-3-phospho-glycerate + a ribonucleoside 5'-diphosphate + H(+)</text>
        <dbReference type="Rhea" id="RHEA:47244"/>
        <dbReference type="ChEBI" id="CHEBI:15378"/>
        <dbReference type="ChEBI" id="CHEBI:57930"/>
        <dbReference type="ChEBI" id="CHEBI:58272"/>
        <dbReference type="ChEBI" id="CHEBI:62600"/>
        <dbReference type="ChEBI" id="CHEBI:76533"/>
        <dbReference type="EC" id="2.4.1.266"/>
    </reaction>
    <physiologicalReaction direction="left-to-right" evidence="9">
        <dbReference type="Rhea" id="RHEA:47245"/>
    </physiologicalReaction>
</comment>
<evidence type="ECO:0000256" key="3">
    <source>
        <dbReference type="ARBA" id="ARBA00022676"/>
    </source>
</evidence>
<dbReference type="CDD" id="cd04179">
    <property type="entry name" value="DPM_DPG-synthase_like"/>
    <property type="match status" value="1"/>
</dbReference>
<dbReference type="SUPFAM" id="SSF53448">
    <property type="entry name" value="Nucleotide-diphospho-sugar transferases"/>
    <property type="match status" value="1"/>
</dbReference>
<evidence type="ECO:0000256" key="8">
    <source>
        <dbReference type="ARBA" id="ARBA00048689"/>
    </source>
</evidence>
<proteinExistence type="inferred from homology"/>
<dbReference type="InterPro" id="IPR001173">
    <property type="entry name" value="Glyco_trans_2-like"/>
</dbReference>
<evidence type="ECO:0000256" key="7">
    <source>
        <dbReference type="ARBA" id="ARBA00040894"/>
    </source>
</evidence>
<comment type="similarity">
    <text evidence="2">Belongs to the glycosyltransferase 2 family.</text>
</comment>
<dbReference type="Proteomes" id="UP000076927">
    <property type="component" value="Chromosome"/>
</dbReference>
<dbReference type="Pfam" id="PF00535">
    <property type="entry name" value="Glycos_transf_2"/>
    <property type="match status" value="1"/>
</dbReference>
<organism evidence="11 12">
    <name type="scientific">Paenibacillus swuensis</name>
    <dbReference type="NCBI Taxonomy" id="1178515"/>
    <lineage>
        <taxon>Bacteria</taxon>
        <taxon>Bacillati</taxon>
        <taxon>Bacillota</taxon>
        <taxon>Bacilli</taxon>
        <taxon>Bacillales</taxon>
        <taxon>Paenibacillaceae</taxon>
        <taxon>Paenibacillus</taxon>
    </lineage>
</organism>
<comment type="catalytic activity">
    <reaction evidence="8">
        <text>(2R)-3-phosphoglycerate + UDP-alpha-D-glucose = (2R)-2-O-(alpha-D-glucopyranosyl)-3-phospho-glycerate + UDP + H(+)</text>
        <dbReference type="Rhea" id="RHEA:31319"/>
        <dbReference type="ChEBI" id="CHEBI:15378"/>
        <dbReference type="ChEBI" id="CHEBI:58223"/>
        <dbReference type="ChEBI" id="CHEBI:58272"/>
        <dbReference type="ChEBI" id="CHEBI:58885"/>
        <dbReference type="ChEBI" id="CHEBI:62600"/>
        <dbReference type="EC" id="2.4.1.266"/>
    </reaction>
    <physiologicalReaction direction="left-to-right" evidence="8">
        <dbReference type="Rhea" id="RHEA:31320"/>
    </physiologicalReaction>
</comment>
<evidence type="ECO:0000259" key="10">
    <source>
        <dbReference type="Pfam" id="PF00535"/>
    </source>
</evidence>
<evidence type="ECO:0000256" key="9">
    <source>
        <dbReference type="ARBA" id="ARBA00048997"/>
    </source>
</evidence>
<dbReference type="InterPro" id="IPR050256">
    <property type="entry name" value="Glycosyltransferase_2"/>
</dbReference>
<accession>A0A172TLZ3</accession>
<dbReference type="PANTHER" id="PTHR48090:SF10">
    <property type="entry name" value="GLUCOSYL-3-PHOSPHOGLYCERATE SYNTHASE"/>
    <property type="match status" value="1"/>
</dbReference>
<comment type="cofactor">
    <cofactor evidence="1">
        <name>Mg(2+)</name>
        <dbReference type="ChEBI" id="CHEBI:18420"/>
    </cofactor>
</comment>
<dbReference type="PATRIC" id="fig|1178515.4.peg.3859"/>
<protein>
    <recommendedName>
        <fullName evidence="7">Glucosyl-3-phosphoglycerate synthase</fullName>
        <ecNumber evidence="6">2.4.1.266</ecNumber>
    </recommendedName>
</protein>
<evidence type="ECO:0000256" key="6">
    <source>
        <dbReference type="ARBA" id="ARBA00039022"/>
    </source>
</evidence>
<keyword evidence="12" id="KW-1185">Reference proteome</keyword>
<feature type="domain" description="Glycosyltransferase 2-like" evidence="10">
    <location>
        <begin position="6"/>
        <end position="124"/>
    </location>
</feature>
<keyword evidence="4" id="KW-0808">Transferase</keyword>